<feature type="region of interest" description="Disordered" evidence="1">
    <location>
        <begin position="253"/>
        <end position="301"/>
    </location>
</feature>
<dbReference type="EMBL" id="WTYE01000001">
    <property type="protein sequence ID" value="MXP32567.1"/>
    <property type="molecule type" value="Genomic_DNA"/>
</dbReference>
<dbReference type="RefSeq" id="WP_160779898.1">
    <property type="nucleotide sequence ID" value="NZ_WTYE01000001.1"/>
</dbReference>
<dbReference type="OrthoDB" id="7282816at2"/>
<protein>
    <recommendedName>
        <fullName evidence="4">Terminase</fullName>
    </recommendedName>
</protein>
<gene>
    <name evidence="2" type="ORF">GRI94_12120</name>
</gene>
<evidence type="ECO:0000313" key="3">
    <source>
        <dbReference type="Proteomes" id="UP000446786"/>
    </source>
</evidence>
<evidence type="ECO:0000313" key="2">
    <source>
        <dbReference type="EMBL" id="MXP32567.1"/>
    </source>
</evidence>
<keyword evidence="3" id="KW-1185">Reference proteome</keyword>
<evidence type="ECO:0000256" key="1">
    <source>
        <dbReference type="SAM" id="MobiDB-lite"/>
    </source>
</evidence>
<reference evidence="2 3" key="1">
    <citation type="submission" date="2019-12" db="EMBL/GenBank/DDBJ databases">
        <title>Genomic-based taxomic classification of the family Erythrobacteraceae.</title>
        <authorList>
            <person name="Xu L."/>
        </authorList>
    </citation>
    <scope>NUCLEOTIDE SEQUENCE [LARGE SCALE GENOMIC DNA]</scope>
    <source>
        <strain evidence="2 3">JCM 16677</strain>
    </source>
</reference>
<feature type="compositionally biased region" description="Basic and acidic residues" evidence="1">
    <location>
        <begin position="258"/>
        <end position="269"/>
    </location>
</feature>
<accession>A0A845AT79</accession>
<name>A0A845AT79_9SPHN</name>
<dbReference type="Gene3D" id="1.10.10.60">
    <property type="entry name" value="Homeodomain-like"/>
    <property type="match status" value="1"/>
</dbReference>
<proteinExistence type="predicted"/>
<sequence length="301" mass="34572">MTRRTDPRTARLPVRAGELPTFTPVPRKGARHDGWTQARQQRFIEALAETGSVHAACKAVDMSQRGAYHLRRQPGAESFRDAWQKALDLGVQRIEDVAMDRALNGVEEPLYSYGKLVGSRTKYNDRLLMFMLRNRAPERFAAGGGHHAKGLGGLNAVGKMEKRRLKKKWRQEWEEEQRGKPLPLAEARQLIDRKLDELRRRSALRQRARWCALTPETRDAYRHYEELRARDEQRSVQMPDHCPDEATIAAEAQAREAAALRETESDKDAPSLPPPGWDRRGVVEEPEDKPRVRTVKDESWE</sequence>
<dbReference type="AlphaFoldDB" id="A0A845AT79"/>
<feature type="compositionally biased region" description="Basic and acidic residues" evidence="1">
    <location>
        <begin position="277"/>
        <end position="301"/>
    </location>
</feature>
<dbReference type="Proteomes" id="UP000446786">
    <property type="component" value="Unassembled WGS sequence"/>
</dbReference>
<comment type="caution">
    <text evidence="2">The sequence shown here is derived from an EMBL/GenBank/DDBJ whole genome shotgun (WGS) entry which is preliminary data.</text>
</comment>
<evidence type="ECO:0008006" key="4">
    <source>
        <dbReference type="Google" id="ProtNLM"/>
    </source>
</evidence>
<organism evidence="2 3">
    <name type="scientific">Parerythrobacter jejuensis</name>
    <dbReference type="NCBI Taxonomy" id="795812"/>
    <lineage>
        <taxon>Bacteria</taxon>
        <taxon>Pseudomonadati</taxon>
        <taxon>Pseudomonadota</taxon>
        <taxon>Alphaproteobacteria</taxon>
        <taxon>Sphingomonadales</taxon>
        <taxon>Erythrobacteraceae</taxon>
        <taxon>Parerythrobacter</taxon>
    </lineage>
</organism>